<dbReference type="PANTHER" id="PTHR34777">
    <property type="entry name" value="VQ MOTIF-CONTAINING PROTEIN 10"/>
    <property type="match status" value="1"/>
</dbReference>
<evidence type="ECO:0000259" key="1">
    <source>
        <dbReference type="Pfam" id="PF05678"/>
    </source>
</evidence>
<dbReference type="AlphaFoldDB" id="A0A6A1WEN9"/>
<protein>
    <recommendedName>
        <fullName evidence="1">VQ domain-containing protein</fullName>
    </recommendedName>
</protein>
<proteinExistence type="predicted"/>
<feature type="domain" description="VQ" evidence="1">
    <location>
        <begin position="15"/>
        <end position="38"/>
    </location>
</feature>
<reference evidence="2 3" key="1">
    <citation type="journal article" date="2019" name="Plant Biotechnol. J.">
        <title>The red bayberry genome and genetic basis of sex determination.</title>
        <authorList>
            <person name="Jia H.M."/>
            <person name="Jia H.J."/>
            <person name="Cai Q.L."/>
            <person name="Wang Y."/>
            <person name="Zhao H.B."/>
            <person name="Yang W.F."/>
            <person name="Wang G.Y."/>
            <person name="Li Y.H."/>
            <person name="Zhan D.L."/>
            <person name="Shen Y.T."/>
            <person name="Niu Q.F."/>
            <person name="Chang L."/>
            <person name="Qiu J."/>
            <person name="Zhao L."/>
            <person name="Xie H.B."/>
            <person name="Fu W.Y."/>
            <person name="Jin J."/>
            <person name="Li X.W."/>
            <person name="Jiao Y."/>
            <person name="Zhou C.C."/>
            <person name="Tu T."/>
            <person name="Chai C.Y."/>
            <person name="Gao J.L."/>
            <person name="Fan L.J."/>
            <person name="van de Weg E."/>
            <person name="Wang J.Y."/>
            <person name="Gao Z.S."/>
        </authorList>
    </citation>
    <scope>NUCLEOTIDE SEQUENCE [LARGE SCALE GENOMIC DNA]</scope>
    <source>
        <tissue evidence="2">Leaves</tissue>
    </source>
</reference>
<accession>A0A6A1WEN9</accession>
<dbReference type="Proteomes" id="UP000516437">
    <property type="component" value="Chromosome 2"/>
</dbReference>
<comment type="caution">
    <text evidence="2">The sequence shown here is derived from an EMBL/GenBank/DDBJ whole genome shotgun (WGS) entry which is preliminary data.</text>
</comment>
<name>A0A6A1WEN9_9ROSI</name>
<sequence>MACANRQAVKVVLIDTRYVETDPTSFKSVVQSLTGKDSCVAWIEQSSFGGAKRKRPVGVNGSSFELRPGLEDNGEIGGNGGKASTLAKGLSFKDLDTMILEAPPMEELRFLWAE</sequence>
<dbReference type="Pfam" id="PF05678">
    <property type="entry name" value="VQ"/>
    <property type="match status" value="1"/>
</dbReference>
<dbReference type="PANTHER" id="PTHR34777:SF25">
    <property type="entry name" value="VQ DOMAIN-CONTAINING PROTEIN"/>
    <property type="match status" value="1"/>
</dbReference>
<dbReference type="InterPro" id="IPR008889">
    <property type="entry name" value="VQ"/>
</dbReference>
<dbReference type="OrthoDB" id="691083at2759"/>
<organism evidence="2 3">
    <name type="scientific">Morella rubra</name>
    <name type="common">Chinese bayberry</name>
    <dbReference type="NCBI Taxonomy" id="262757"/>
    <lineage>
        <taxon>Eukaryota</taxon>
        <taxon>Viridiplantae</taxon>
        <taxon>Streptophyta</taxon>
        <taxon>Embryophyta</taxon>
        <taxon>Tracheophyta</taxon>
        <taxon>Spermatophyta</taxon>
        <taxon>Magnoliopsida</taxon>
        <taxon>eudicotyledons</taxon>
        <taxon>Gunneridae</taxon>
        <taxon>Pentapetalae</taxon>
        <taxon>rosids</taxon>
        <taxon>fabids</taxon>
        <taxon>Fagales</taxon>
        <taxon>Myricaceae</taxon>
        <taxon>Morella</taxon>
    </lineage>
</organism>
<dbReference type="InterPro" id="IPR039608">
    <property type="entry name" value="VQ_1/10"/>
</dbReference>
<evidence type="ECO:0000313" key="3">
    <source>
        <dbReference type="Proteomes" id="UP000516437"/>
    </source>
</evidence>
<dbReference type="EMBL" id="RXIC02000020">
    <property type="protein sequence ID" value="KAB1221310.1"/>
    <property type="molecule type" value="Genomic_DNA"/>
</dbReference>
<evidence type="ECO:0000313" key="2">
    <source>
        <dbReference type="EMBL" id="KAB1221310.1"/>
    </source>
</evidence>
<keyword evidence="3" id="KW-1185">Reference proteome</keyword>
<gene>
    <name evidence="2" type="ORF">CJ030_MR2G005645</name>
</gene>